<dbReference type="InterPro" id="IPR003850">
    <property type="entry name" value="PurS"/>
</dbReference>
<dbReference type="Pfam" id="PF02700">
    <property type="entry name" value="PurS"/>
    <property type="match status" value="1"/>
</dbReference>
<evidence type="ECO:0000256" key="2">
    <source>
        <dbReference type="ARBA" id="ARBA00022598"/>
    </source>
</evidence>
<evidence type="ECO:0000256" key="5">
    <source>
        <dbReference type="ARBA" id="ARBA00022840"/>
    </source>
</evidence>
<dbReference type="EMBL" id="CP000879">
    <property type="protein sequence ID" value="ABX32644.1"/>
    <property type="molecule type" value="Genomic_DNA"/>
</dbReference>
<dbReference type="PANTHER" id="PTHR34696:SF1">
    <property type="entry name" value="PHOSPHORIBOSYLFORMYLGLYCINAMIDINE SYNTHASE SUBUNIT PURS"/>
    <property type="match status" value="1"/>
</dbReference>
<dbReference type="AlphaFoldDB" id="A9BIH2"/>
<keyword evidence="8" id="KW-1185">Reference proteome</keyword>
<dbReference type="PANTHER" id="PTHR34696">
    <property type="entry name" value="PHOSPHORIBOSYLFORMYLGLYCINAMIDINE SYNTHASE SUBUNIT PURS"/>
    <property type="match status" value="1"/>
</dbReference>
<comment type="subunit">
    <text evidence="6">Part of the FGAM synthase complex composed of 1 PurL, 1 PurQ and 2 PurS subunits.</text>
</comment>
<dbReference type="GO" id="GO:0005524">
    <property type="term" value="F:ATP binding"/>
    <property type="evidence" value="ECO:0007669"/>
    <property type="project" value="UniProtKB-UniRule"/>
</dbReference>
<dbReference type="InterPro" id="IPR036604">
    <property type="entry name" value="PurS-like_sf"/>
</dbReference>
<evidence type="ECO:0000313" key="7">
    <source>
        <dbReference type="EMBL" id="ABX32644.1"/>
    </source>
</evidence>
<dbReference type="Proteomes" id="UP000000789">
    <property type="component" value="Chromosome"/>
</dbReference>
<keyword evidence="2 6" id="KW-0436">Ligase</keyword>
<evidence type="ECO:0000256" key="4">
    <source>
        <dbReference type="ARBA" id="ARBA00022755"/>
    </source>
</evidence>
<proteinExistence type="inferred from homology"/>
<comment type="function">
    <text evidence="6">Part of the phosphoribosylformylglycinamidine synthase complex involved in the purines biosynthetic pathway. Catalyzes the ATP-dependent conversion of formylglycinamide ribonucleotide (FGAR) and glutamine to yield formylglycinamidine ribonucleotide (FGAM) and glutamate. The FGAM synthase complex is composed of three subunits. PurQ produces an ammonia molecule by converting glutamine to glutamate. PurL transfers the ammonia molecule to FGAR to form FGAM in an ATP-dependent manner. PurS interacts with PurQ and PurL and is thought to assist in the transfer of the ammonia molecule from PurQ to PurL.</text>
</comment>
<dbReference type="HOGENOM" id="CLU_164833_3_0_0"/>
<comment type="pathway">
    <text evidence="6">Purine metabolism; IMP biosynthesis via de novo pathway; 5-amino-1-(5-phospho-D-ribosyl)imidazole from N(2)-formyl-N(1)-(5-phospho-D-ribosyl)glycinamide: step 1/2.</text>
</comment>
<dbReference type="GO" id="GO:0006189">
    <property type="term" value="P:'de novo' IMP biosynthetic process"/>
    <property type="evidence" value="ECO:0007669"/>
    <property type="project" value="UniProtKB-UniRule"/>
</dbReference>
<reference evidence="7" key="1">
    <citation type="submission" date="2007-11" db="EMBL/GenBank/DDBJ databases">
        <title>Complete sequence of Petroga mobilis SJ95.</title>
        <authorList>
            <consortium name="US DOE Joint Genome Institute"/>
            <person name="Copeland A."/>
            <person name="Lucas S."/>
            <person name="Lapidus A."/>
            <person name="Barry K."/>
            <person name="Glavina del Rio T."/>
            <person name="Dalin E."/>
            <person name="Tice H."/>
            <person name="Pitluck S."/>
            <person name="Meincke L."/>
            <person name="Brettin T."/>
            <person name="Bruce D."/>
            <person name="Detter J.C."/>
            <person name="Han C."/>
            <person name="Kuske C.R."/>
            <person name="Schmutz J."/>
            <person name="Larimer F."/>
            <person name="Land M."/>
            <person name="Hauser L."/>
            <person name="Kyrpides N."/>
            <person name="Mikhailova N."/>
            <person name="Noll K."/>
            <person name="Richardson P."/>
        </authorList>
    </citation>
    <scope>NUCLEOTIDE SEQUENCE [LARGE SCALE GENOMIC DNA]</scope>
    <source>
        <strain evidence="7">SJ95</strain>
    </source>
</reference>
<comment type="similarity">
    <text evidence="6">Belongs to the PurS family.</text>
</comment>
<organism evidence="7 8">
    <name type="scientific">Petrotoga mobilis (strain DSM 10674 / SJ95)</name>
    <dbReference type="NCBI Taxonomy" id="403833"/>
    <lineage>
        <taxon>Bacteria</taxon>
        <taxon>Thermotogati</taxon>
        <taxon>Thermotogota</taxon>
        <taxon>Thermotogae</taxon>
        <taxon>Petrotogales</taxon>
        <taxon>Petrotogaceae</taxon>
        <taxon>Petrotoga</taxon>
    </lineage>
</organism>
<name>A9BIH2_PETMO</name>
<accession>A9BIH2</accession>
<dbReference type="GO" id="GO:0004642">
    <property type="term" value="F:phosphoribosylformylglycinamidine synthase activity"/>
    <property type="evidence" value="ECO:0007669"/>
    <property type="project" value="UniProtKB-UniRule"/>
</dbReference>
<keyword evidence="1 6" id="KW-0963">Cytoplasm</keyword>
<evidence type="ECO:0000313" key="8">
    <source>
        <dbReference type="Proteomes" id="UP000000789"/>
    </source>
</evidence>
<gene>
    <name evidence="6" type="primary">purS</name>
    <name evidence="7" type="ordered locus">Pmob_1957</name>
</gene>
<dbReference type="HAMAP" id="MF_01926">
    <property type="entry name" value="PurS"/>
    <property type="match status" value="1"/>
</dbReference>
<evidence type="ECO:0000256" key="6">
    <source>
        <dbReference type="HAMAP-Rule" id="MF_01926"/>
    </source>
</evidence>
<comment type="catalytic activity">
    <reaction evidence="6">
        <text>N(2)-formyl-N(1)-(5-phospho-beta-D-ribosyl)glycinamide + L-glutamine + ATP + H2O = 2-formamido-N(1)-(5-O-phospho-beta-D-ribosyl)acetamidine + L-glutamate + ADP + phosphate + H(+)</text>
        <dbReference type="Rhea" id="RHEA:17129"/>
        <dbReference type="ChEBI" id="CHEBI:15377"/>
        <dbReference type="ChEBI" id="CHEBI:15378"/>
        <dbReference type="ChEBI" id="CHEBI:29985"/>
        <dbReference type="ChEBI" id="CHEBI:30616"/>
        <dbReference type="ChEBI" id="CHEBI:43474"/>
        <dbReference type="ChEBI" id="CHEBI:58359"/>
        <dbReference type="ChEBI" id="CHEBI:147286"/>
        <dbReference type="ChEBI" id="CHEBI:147287"/>
        <dbReference type="ChEBI" id="CHEBI:456216"/>
        <dbReference type="EC" id="6.3.5.3"/>
    </reaction>
</comment>
<dbReference type="SUPFAM" id="SSF82697">
    <property type="entry name" value="PurS-like"/>
    <property type="match status" value="1"/>
</dbReference>
<dbReference type="EC" id="6.3.5.3" evidence="6"/>
<dbReference type="eggNOG" id="COG1828">
    <property type="taxonomic scope" value="Bacteria"/>
</dbReference>
<evidence type="ECO:0000256" key="1">
    <source>
        <dbReference type="ARBA" id="ARBA00022490"/>
    </source>
</evidence>
<dbReference type="RefSeq" id="WP_012209740.1">
    <property type="nucleotide sequence ID" value="NC_010003.1"/>
</dbReference>
<keyword evidence="3 6" id="KW-0547">Nucleotide-binding</keyword>
<dbReference type="GO" id="GO:0005737">
    <property type="term" value="C:cytoplasm"/>
    <property type="evidence" value="ECO:0007669"/>
    <property type="project" value="UniProtKB-SubCell"/>
</dbReference>
<dbReference type="NCBIfam" id="TIGR00302">
    <property type="entry name" value="phosphoribosylformylglycinamidine synthase subunit PurS"/>
    <property type="match status" value="1"/>
</dbReference>
<keyword evidence="5 6" id="KW-0067">ATP-binding</keyword>
<dbReference type="KEGG" id="pmo:Pmob_1957"/>
<dbReference type="UniPathway" id="UPA00074">
    <property type="reaction ID" value="UER00128"/>
</dbReference>
<dbReference type="NCBIfam" id="NF004630">
    <property type="entry name" value="PRK05974.1"/>
    <property type="match status" value="1"/>
</dbReference>
<dbReference type="STRING" id="403833.Pmob_1957"/>
<protein>
    <recommendedName>
        <fullName evidence="6">Phosphoribosylformylglycinamidine synthase subunit PurS</fullName>
        <shortName evidence="6">FGAM synthase</shortName>
        <ecNumber evidence="6">6.3.5.3</ecNumber>
    </recommendedName>
    <alternativeName>
        <fullName evidence="6">Formylglycinamide ribonucleotide amidotransferase subunit III</fullName>
        <shortName evidence="6">FGAR amidotransferase III</shortName>
        <shortName evidence="6">FGAR-AT III</shortName>
    </alternativeName>
    <alternativeName>
        <fullName evidence="6">Phosphoribosylformylglycinamidine synthase subunit III</fullName>
    </alternativeName>
</protein>
<dbReference type="Gene3D" id="3.30.1280.10">
    <property type="entry name" value="Phosphoribosylformylglycinamidine synthase subunit PurS"/>
    <property type="match status" value="1"/>
</dbReference>
<comment type="subcellular location">
    <subcellularLocation>
        <location evidence="6">Cytoplasm</location>
    </subcellularLocation>
</comment>
<keyword evidence="4 6" id="KW-0658">Purine biosynthesis</keyword>
<sequence length="90" mass="10638">MMIKEEQKTFRFEVKVKLREGILDPQGATTFKVLRRLNYNVESVRFGKSIELEVKEDSYEAAKDKVREIAYKILTNPVLEDFEIVDLNRK</sequence>
<evidence type="ECO:0000256" key="3">
    <source>
        <dbReference type="ARBA" id="ARBA00022741"/>
    </source>
</evidence>